<dbReference type="AlphaFoldDB" id="A0A172WK97"/>
<organism evidence="1 2">
    <name type="scientific">Stutzerimonas stutzeri</name>
    <name type="common">Pseudomonas stutzeri</name>
    <dbReference type="NCBI Taxonomy" id="316"/>
    <lineage>
        <taxon>Bacteria</taxon>
        <taxon>Pseudomonadati</taxon>
        <taxon>Pseudomonadota</taxon>
        <taxon>Gammaproteobacteria</taxon>
        <taxon>Pseudomonadales</taxon>
        <taxon>Pseudomonadaceae</taxon>
        <taxon>Stutzerimonas</taxon>
    </lineage>
</organism>
<evidence type="ECO:0000313" key="1">
    <source>
        <dbReference type="EMBL" id="ANF23715.1"/>
    </source>
</evidence>
<dbReference type="OrthoDB" id="121633at2"/>
<dbReference type="InterPro" id="IPR036567">
    <property type="entry name" value="RHF-like"/>
</dbReference>
<proteinExistence type="predicted"/>
<dbReference type="SUPFAM" id="SSF69754">
    <property type="entry name" value="Ribosome binding protein Y (YfiA homologue)"/>
    <property type="match status" value="1"/>
</dbReference>
<sequence>MQIQVHSDNHIEGSARLVDWVSGSVADKLDRFDDEVTRVVVHLNDENGVKAGAQDKRCQIEARPKGQQPVSVTHKAASLELAVDGAIDKLNNALSHQFGKLRSKRASAPTPLEGETLEVEGRDALLEEDFLADEQLRSSDT</sequence>
<gene>
    <name evidence="1" type="ORF">PS273GM_00445</name>
</gene>
<reference evidence="1 2" key="1">
    <citation type="submission" date="2016-05" db="EMBL/GenBank/DDBJ databases">
        <title>Genome sequence of Pseudomonas stutzeri 273 and identification of the exopolysaccharide biosynthesis locus.</title>
        <authorList>
            <person name="Wu S."/>
            <person name="Sun C."/>
        </authorList>
    </citation>
    <scope>NUCLEOTIDE SEQUENCE [LARGE SCALE GENOMIC DNA]</scope>
    <source>
        <strain evidence="1 2">273</strain>
    </source>
</reference>
<dbReference type="Proteomes" id="UP000077787">
    <property type="component" value="Chromosome"/>
</dbReference>
<dbReference type="RefSeq" id="WP_045425410.1">
    <property type="nucleotide sequence ID" value="NZ_CP015641.1"/>
</dbReference>
<dbReference type="EMBL" id="CP015641">
    <property type="protein sequence ID" value="ANF23715.1"/>
    <property type="molecule type" value="Genomic_DNA"/>
</dbReference>
<name>A0A172WK97_STUST</name>
<accession>A0A172WK97</accession>
<protein>
    <submittedName>
        <fullName evidence="1">Ribosomal subunit interface protein</fullName>
    </submittedName>
</protein>
<dbReference type="InterPro" id="IPR003489">
    <property type="entry name" value="RHF/RaiA"/>
</dbReference>
<dbReference type="Gene3D" id="3.30.160.100">
    <property type="entry name" value="Ribosome hibernation promotion factor-like"/>
    <property type="match status" value="1"/>
</dbReference>
<dbReference type="Pfam" id="PF02482">
    <property type="entry name" value="Ribosomal_S30AE"/>
    <property type="match status" value="1"/>
</dbReference>
<evidence type="ECO:0000313" key="2">
    <source>
        <dbReference type="Proteomes" id="UP000077787"/>
    </source>
</evidence>
<dbReference type="eggNOG" id="COG1544">
    <property type="taxonomic scope" value="Bacteria"/>
</dbReference>